<organism evidence="1 2">
    <name type="scientific">Ensete ventricosum</name>
    <name type="common">Abyssinian banana</name>
    <name type="synonym">Musa ensete</name>
    <dbReference type="NCBI Taxonomy" id="4639"/>
    <lineage>
        <taxon>Eukaryota</taxon>
        <taxon>Viridiplantae</taxon>
        <taxon>Streptophyta</taxon>
        <taxon>Embryophyta</taxon>
        <taxon>Tracheophyta</taxon>
        <taxon>Spermatophyta</taxon>
        <taxon>Magnoliopsida</taxon>
        <taxon>Liliopsida</taxon>
        <taxon>Zingiberales</taxon>
        <taxon>Musaceae</taxon>
        <taxon>Ensete</taxon>
    </lineage>
</organism>
<reference evidence="1 2" key="1">
    <citation type="journal article" date="2014" name="Agronomy (Basel)">
        <title>A Draft Genome Sequence for Ensete ventricosum, the Drought-Tolerant Tree Against Hunger.</title>
        <authorList>
            <person name="Harrison J."/>
            <person name="Moore K.A."/>
            <person name="Paszkiewicz K."/>
            <person name="Jones T."/>
            <person name="Grant M."/>
            <person name="Ambacheew D."/>
            <person name="Muzemil S."/>
            <person name="Studholme D.J."/>
        </authorList>
    </citation>
    <scope>NUCLEOTIDE SEQUENCE [LARGE SCALE GENOMIC DNA]</scope>
</reference>
<protein>
    <submittedName>
        <fullName evidence="1">Uncharacterized protein</fullName>
    </submittedName>
</protein>
<dbReference type="AlphaFoldDB" id="A0A427B1T2"/>
<evidence type="ECO:0000313" key="1">
    <source>
        <dbReference type="EMBL" id="RRT82473.1"/>
    </source>
</evidence>
<gene>
    <name evidence="1" type="ORF">B296_00000982</name>
</gene>
<sequence>MLRLTTLELSYSKRTAQRNQNSTVYRTWHKPQRSKANVWNRQSLALAVKPRPAECRSKPRWARFGVAMPKLLWKKKERRRKEIDKACGVPEEK</sequence>
<evidence type="ECO:0000313" key="2">
    <source>
        <dbReference type="Proteomes" id="UP000287651"/>
    </source>
</evidence>
<dbReference type="Proteomes" id="UP000287651">
    <property type="component" value="Unassembled WGS sequence"/>
</dbReference>
<accession>A0A427B1T2</accession>
<name>A0A427B1T2_ENSVE</name>
<comment type="caution">
    <text evidence="1">The sequence shown here is derived from an EMBL/GenBank/DDBJ whole genome shotgun (WGS) entry which is preliminary data.</text>
</comment>
<dbReference type="EMBL" id="AMZH03000684">
    <property type="protein sequence ID" value="RRT82473.1"/>
    <property type="molecule type" value="Genomic_DNA"/>
</dbReference>
<proteinExistence type="predicted"/>